<evidence type="ECO:0000313" key="2">
    <source>
        <dbReference type="Proteomes" id="UP000008022"/>
    </source>
</evidence>
<proteinExistence type="predicted"/>
<keyword evidence="2" id="KW-1185">Reference proteome</keyword>
<sequence length="84" mass="9290">MQFKCIPGSDRNGTRTVVSSRRWNIACVVFHDSNVRAHFALKCMAFARTHIVSLFKVPGGMTLVKRPFVVCEMKPFTSAATASA</sequence>
<name>A0A0E0PC00_ORYRU</name>
<evidence type="ECO:0000313" key="1">
    <source>
        <dbReference type="EnsemblPlants" id="ORUFI04G21390.1"/>
    </source>
</evidence>
<reference evidence="2" key="1">
    <citation type="submission" date="2013-06" db="EMBL/GenBank/DDBJ databases">
        <authorList>
            <person name="Zhao Q."/>
        </authorList>
    </citation>
    <scope>NUCLEOTIDE SEQUENCE</scope>
    <source>
        <strain evidence="2">cv. W1943</strain>
    </source>
</reference>
<protein>
    <submittedName>
        <fullName evidence="1">Uncharacterized protein</fullName>
    </submittedName>
</protein>
<dbReference type="Proteomes" id="UP000008022">
    <property type="component" value="Unassembled WGS sequence"/>
</dbReference>
<dbReference type="AlphaFoldDB" id="A0A0E0PC00"/>
<reference evidence="1" key="2">
    <citation type="submission" date="2015-06" db="UniProtKB">
        <authorList>
            <consortium name="EnsemblPlants"/>
        </authorList>
    </citation>
    <scope>IDENTIFICATION</scope>
</reference>
<dbReference type="EnsemblPlants" id="ORUFI04G21390.1">
    <property type="protein sequence ID" value="ORUFI04G21390.1"/>
    <property type="gene ID" value="ORUFI04G21390"/>
</dbReference>
<dbReference type="HOGENOM" id="CLU_2531438_0_0_1"/>
<accession>A0A0E0PC00</accession>
<organism evidence="1 2">
    <name type="scientific">Oryza rufipogon</name>
    <name type="common">Brownbeard rice</name>
    <name type="synonym">Asian wild rice</name>
    <dbReference type="NCBI Taxonomy" id="4529"/>
    <lineage>
        <taxon>Eukaryota</taxon>
        <taxon>Viridiplantae</taxon>
        <taxon>Streptophyta</taxon>
        <taxon>Embryophyta</taxon>
        <taxon>Tracheophyta</taxon>
        <taxon>Spermatophyta</taxon>
        <taxon>Magnoliopsida</taxon>
        <taxon>Liliopsida</taxon>
        <taxon>Poales</taxon>
        <taxon>Poaceae</taxon>
        <taxon>BOP clade</taxon>
        <taxon>Oryzoideae</taxon>
        <taxon>Oryzeae</taxon>
        <taxon>Oryzinae</taxon>
        <taxon>Oryza</taxon>
    </lineage>
</organism>
<dbReference type="Gramene" id="ORUFI04G21390.1">
    <property type="protein sequence ID" value="ORUFI04G21390.1"/>
    <property type="gene ID" value="ORUFI04G21390"/>
</dbReference>